<comment type="caution">
    <text evidence="3">The sequence shown here is derived from an EMBL/GenBank/DDBJ whole genome shotgun (WGS) entry which is preliminary data.</text>
</comment>
<proteinExistence type="predicted"/>
<organism evidence="3 4">
    <name type="scientific">Turnera subulata</name>
    <dbReference type="NCBI Taxonomy" id="218843"/>
    <lineage>
        <taxon>Eukaryota</taxon>
        <taxon>Viridiplantae</taxon>
        <taxon>Streptophyta</taxon>
        <taxon>Embryophyta</taxon>
        <taxon>Tracheophyta</taxon>
        <taxon>Spermatophyta</taxon>
        <taxon>Magnoliopsida</taxon>
        <taxon>eudicotyledons</taxon>
        <taxon>Gunneridae</taxon>
        <taxon>Pentapetalae</taxon>
        <taxon>rosids</taxon>
        <taxon>fabids</taxon>
        <taxon>Malpighiales</taxon>
        <taxon>Passifloraceae</taxon>
        <taxon>Turnera</taxon>
    </lineage>
</organism>
<keyword evidence="2" id="KW-0012">Acyltransferase</keyword>
<dbReference type="PANTHER" id="PTHR31625">
    <property type="match status" value="1"/>
</dbReference>
<sequence>MASTNPIKVLEVCKVSPYLESPDSATESHLSLTFFDIIWLRFHPVKHIFFYEFTELTLDLFHSTILPRLKHSLSLTLLHFLPLAGNLTWPSHASIPFLLYTPDDGIALTVAESDADFHRLSGHHVQGVEESFHYVPELSVTESAASVLALQITYFPNQGFCIGVSAHHAIFDGKSNIMFLKAWAHSCKQLLEADEHPSMSQELIPCLDRTLVQDSEDLASLYLDRLLVMQQKLEGKDANPKSLKIMPSGSKLESTDKVRTTFKLSGKDIKKIRERVVSELDKAPKDNNIDPVPLHLSTFVITFAYTLVCIMKAKELAASNKKICNVIVSSDCRARLEPPLPANYFGNCIVGYDIVTEAKSVMEENTGIAFLAKELSMGVTMIQKRSAYERAKERLTWDLNHADVEVFGFTGSTRFEVYGTDFGWGRPKKVDLTSIDTGVISITESRDGIAGGVEIGVVLTKHQMQILCSLFASDLESQKSDK</sequence>
<reference evidence="3" key="2">
    <citation type="journal article" date="2023" name="Plants (Basel)">
        <title>Annotation of the Turnera subulata (Passifloraceae) Draft Genome Reveals the S-Locus Evolved after the Divergence of Turneroideae from Passifloroideae in a Stepwise Manner.</title>
        <authorList>
            <person name="Henning P.M."/>
            <person name="Roalson E.H."/>
            <person name="Mir W."/>
            <person name="McCubbin A.G."/>
            <person name="Shore J.S."/>
        </authorList>
    </citation>
    <scope>NUCLEOTIDE SEQUENCE</scope>
    <source>
        <strain evidence="3">F60SS</strain>
    </source>
</reference>
<dbReference type="Gene3D" id="3.30.559.10">
    <property type="entry name" value="Chloramphenicol acetyltransferase-like domain"/>
    <property type="match status" value="2"/>
</dbReference>
<dbReference type="InterPro" id="IPR051504">
    <property type="entry name" value="Plant_metabolite_acyltrans"/>
</dbReference>
<reference evidence="3" key="1">
    <citation type="submission" date="2022-02" db="EMBL/GenBank/DDBJ databases">
        <authorList>
            <person name="Henning P.M."/>
            <person name="McCubbin A.G."/>
            <person name="Shore J.S."/>
        </authorList>
    </citation>
    <scope>NUCLEOTIDE SEQUENCE</scope>
    <source>
        <strain evidence="3">F60SS</strain>
        <tissue evidence="3">Leaves</tissue>
    </source>
</reference>
<dbReference type="InterPro" id="IPR023213">
    <property type="entry name" value="CAT-like_dom_sf"/>
</dbReference>
<name>A0A9Q0F7D8_9ROSI</name>
<accession>A0A9Q0F7D8</accession>
<dbReference type="OrthoDB" id="1862401at2759"/>
<protein>
    <submittedName>
        <fullName evidence="3">Uncharacterized protein</fullName>
    </submittedName>
</protein>
<evidence type="ECO:0000313" key="3">
    <source>
        <dbReference type="EMBL" id="KAJ4826092.1"/>
    </source>
</evidence>
<evidence type="ECO:0000256" key="2">
    <source>
        <dbReference type="ARBA" id="ARBA00023315"/>
    </source>
</evidence>
<dbReference type="Pfam" id="PF02458">
    <property type="entry name" value="Transferase"/>
    <property type="match status" value="1"/>
</dbReference>
<dbReference type="Proteomes" id="UP001141552">
    <property type="component" value="Unassembled WGS sequence"/>
</dbReference>
<dbReference type="EMBL" id="JAKUCV010006748">
    <property type="protein sequence ID" value="KAJ4826092.1"/>
    <property type="molecule type" value="Genomic_DNA"/>
</dbReference>
<gene>
    <name evidence="3" type="ORF">Tsubulata_015188</name>
</gene>
<dbReference type="GO" id="GO:0016747">
    <property type="term" value="F:acyltransferase activity, transferring groups other than amino-acyl groups"/>
    <property type="evidence" value="ECO:0007669"/>
    <property type="project" value="UniProtKB-ARBA"/>
</dbReference>
<evidence type="ECO:0000313" key="4">
    <source>
        <dbReference type="Proteomes" id="UP001141552"/>
    </source>
</evidence>
<keyword evidence="4" id="KW-1185">Reference proteome</keyword>
<evidence type="ECO:0000256" key="1">
    <source>
        <dbReference type="ARBA" id="ARBA00022679"/>
    </source>
</evidence>
<keyword evidence="1" id="KW-0808">Transferase</keyword>
<dbReference type="AlphaFoldDB" id="A0A9Q0F7D8"/>